<gene>
    <name evidence="9" type="primary">Znf75d</name>
    <name evidence="9" type="ORF">ALERUF_R04311</name>
</gene>
<dbReference type="EMBL" id="VZTH01004227">
    <property type="protein sequence ID" value="NXC54568.1"/>
    <property type="molecule type" value="Genomic_DNA"/>
</dbReference>
<keyword evidence="10" id="KW-1185">Reference proteome</keyword>
<dbReference type="AlphaFoldDB" id="A0A7K8HHK4"/>
<protein>
    <submittedName>
        <fullName evidence="9">ZN75D protein</fullName>
    </submittedName>
</protein>
<dbReference type="PROSITE" id="PS50157">
    <property type="entry name" value="ZINC_FINGER_C2H2_2"/>
    <property type="match status" value="1"/>
</dbReference>
<dbReference type="Pfam" id="PF00096">
    <property type="entry name" value="zf-C2H2"/>
    <property type="match status" value="1"/>
</dbReference>
<keyword evidence="4 7" id="KW-0863">Zinc-finger</keyword>
<comment type="subcellular location">
    <subcellularLocation>
        <location evidence="1">Nucleus</location>
    </subcellularLocation>
</comment>
<dbReference type="GO" id="GO:0008270">
    <property type="term" value="F:zinc ion binding"/>
    <property type="evidence" value="ECO:0007669"/>
    <property type="project" value="UniProtKB-KW"/>
</dbReference>
<evidence type="ECO:0000256" key="6">
    <source>
        <dbReference type="ARBA" id="ARBA00023242"/>
    </source>
</evidence>
<keyword evidence="6" id="KW-0539">Nucleus</keyword>
<dbReference type="PANTHER" id="PTHR23226">
    <property type="entry name" value="ZINC FINGER AND SCAN DOMAIN-CONTAINING"/>
    <property type="match status" value="1"/>
</dbReference>
<dbReference type="GO" id="GO:0000978">
    <property type="term" value="F:RNA polymerase II cis-regulatory region sequence-specific DNA binding"/>
    <property type="evidence" value="ECO:0007669"/>
    <property type="project" value="TreeGrafter"/>
</dbReference>
<evidence type="ECO:0000313" key="10">
    <source>
        <dbReference type="Proteomes" id="UP000557196"/>
    </source>
</evidence>
<sequence length="56" mass="6260">SFRQSSDLIQHYMIHAGGGPYECGYCGKSFSQSSSLHSHQKIHSGEHPYKFVECGK</sequence>
<keyword evidence="3" id="KW-0677">Repeat</keyword>
<evidence type="ECO:0000256" key="7">
    <source>
        <dbReference type="PROSITE-ProRule" id="PRU00042"/>
    </source>
</evidence>
<accession>A0A7K8HHK4</accession>
<dbReference type="FunFam" id="3.30.160.60:FF:002343">
    <property type="entry name" value="Zinc finger protein 33A"/>
    <property type="match status" value="1"/>
</dbReference>
<dbReference type="InterPro" id="IPR036236">
    <property type="entry name" value="Znf_C2H2_sf"/>
</dbReference>
<evidence type="ECO:0000256" key="5">
    <source>
        <dbReference type="ARBA" id="ARBA00022833"/>
    </source>
</evidence>
<evidence type="ECO:0000256" key="2">
    <source>
        <dbReference type="ARBA" id="ARBA00022723"/>
    </source>
</evidence>
<comment type="caution">
    <text evidence="9">The sequence shown here is derived from an EMBL/GenBank/DDBJ whole genome shotgun (WGS) entry which is preliminary data.</text>
</comment>
<dbReference type="InterPro" id="IPR013087">
    <property type="entry name" value="Znf_C2H2_type"/>
</dbReference>
<evidence type="ECO:0000259" key="8">
    <source>
        <dbReference type="PROSITE" id="PS50157"/>
    </source>
</evidence>
<organism evidence="9 10">
    <name type="scientific">Aleadryas rufinucha</name>
    <name type="common">rufous-naped whistler</name>
    <dbReference type="NCBI Taxonomy" id="461220"/>
    <lineage>
        <taxon>Eukaryota</taxon>
        <taxon>Metazoa</taxon>
        <taxon>Chordata</taxon>
        <taxon>Craniata</taxon>
        <taxon>Vertebrata</taxon>
        <taxon>Euteleostomi</taxon>
        <taxon>Archelosauria</taxon>
        <taxon>Archosauria</taxon>
        <taxon>Dinosauria</taxon>
        <taxon>Saurischia</taxon>
        <taxon>Theropoda</taxon>
        <taxon>Coelurosauria</taxon>
        <taxon>Aves</taxon>
        <taxon>Neognathae</taxon>
        <taxon>Neoaves</taxon>
        <taxon>Telluraves</taxon>
        <taxon>Australaves</taxon>
        <taxon>Passeriformes</taxon>
        <taxon>Corvoidea</taxon>
        <taxon>Pachycephalidae</taxon>
        <taxon>Aleadryas</taxon>
    </lineage>
</organism>
<dbReference type="PANTHER" id="PTHR23226:SF416">
    <property type="entry name" value="FI01424P"/>
    <property type="match status" value="1"/>
</dbReference>
<proteinExistence type="predicted"/>
<reference evidence="9 10" key="1">
    <citation type="submission" date="2019-09" db="EMBL/GenBank/DDBJ databases">
        <title>Bird 10,000 Genomes (B10K) Project - Family phase.</title>
        <authorList>
            <person name="Zhang G."/>
        </authorList>
    </citation>
    <scope>NUCLEOTIDE SEQUENCE [LARGE SCALE GENOMIC DNA]</scope>
    <source>
        <strain evidence="9">B10K-DU-029-36</strain>
        <tissue evidence="9">Muscle</tissue>
    </source>
</reference>
<dbReference type="GO" id="GO:0000981">
    <property type="term" value="F:DNA-binding transcription factor activity, RNA polymerase II-specific"/>
    <property type="evidence" value="ECO:0007669"/>
    <property type="project" value="TreeGrafter"/>
</dbReference>
<dbReference type="PROSITE" id="PS00028">
    <property type="entry name" value="ZINC_FINGER_C2H2_1"/>
    <property type="match status" value="1"/>
</dbReference>
<dbReference type="GO" id="GO:0005634">
    <property type="term" value="C:nucleus"/>
    <property type="evidence" value="ECO:0007669"/>
    <property type="project" value="UniProtKB-SubCell"/>
</dbReference>
<dbReference type="Proteomes" id="UP000557196">
    <property type="component" value="Unassembled WGS sequence"/>
</dbReference>
<evidence type="ECO:0000256" key="4">
    <source>
        <dbReference type="ARBA" id="ARBA00022771"/>
    </source>
</evidence>
<keyword evidence="5" id="KW-0862">Zinc</keyword>
<dbReference type="SUPFAM" id="SSF57667">
    <property type="entry name" value="beta-beta-alpha zinc fingers"/>
    <property type="match status" value="1"/>
</dbReference>
<dbReference type="Gene3D" id="3.30.160.60">
    <property type="entry name" value="Classic Zinc Finger"/>
    <property type="match status" value="2"/>
</dbReference>
<feature type="non-terminal residue" evidence="9">
    <location>
        <position position="1"/>
    </location>
</feature>
<name>A0A7K8HHK4_9CORV</name>
<evidence type="ECO:0000256" key="1">
    <source>
        <dbReference type="ARBA" id="ARBA00004123"/>
    </source>
</evidence>
<feature type="non-terminal residue" evidence="9">
    <location>
        <position position="56"/>
    </location>
</feature>
<dbReference type="SMART" id="SM00355">
    <property type="entry name" value="ZnF_C2H2"/>
    <property type="match status" value="1"/>
</dbReference>
<feature type="domain" description="C2H2-type" evidence="8">
    <location>
        <begin position="21"/>
        <end position="48"/>
    </location>
</feature>
<evidence type="ECO:0000313" key="9">
    <source>
        <dbReference type="EMBL" id="NXC54568.1"/>
    </source>
</evidence>
<evidence type="ECO:0000256" key="3">
    <source>
        <dbReference type="ARBA" id="ARBA00022737"/>
    </source>
</evidence>
<keyword evidence="2" id="KW-0479">Metal-binding</keyword>